<dbReference type="KEGG" id="ssof:SULC_0639"/>
<dbReference type="KEGG" id="ssoa:SULA_0639"/>
<dbReference type="Proteomes" id="UP000076770">
    <property type="component" value="Chromosome i"/>
</dbReference>
<name>A0A0E3K028_SACSO</name>
<dbReference type="Proteomes" id="UP000033057">
    <property type="component" value="Chromosome"/>
</dbReference>
<dbReference type="Proteomes" id="UP000275843">
    <property type="component" value="Chromosome"/>
</dbReference>
<evidence type="ECO:0000313" key="15">
    <source>
        <dbReference type="EMBL" id="AZF80618.1"/>
    </source>
</evidence>
<dbReference type="AlphaFoldDB" id="A0A0E3K028"/>
<dbReference type="EMBL" id="CP033237">
    <property type="protein sequence ID" value="AZF72781.1"/>
    <property type="molecule type" value="Genomic_DNA"/>
</dbReference>
<dbReference type="EMBL" id="CP033241">
    <property type="protein sequence ID" value="AZF83226.1"/>
    <property type="molecule type" value="Genomic_DNA"/>
</dbReference>
<dbReference type="Proteomes" id="UP000282269">
    <property type="component" value="Chromosome"/>
</dbReference>
<dbReference type="Proteomes" id="UP000269431">
    <property type="component" value="Chromosome"/>
</dbReference>
<dbReference type="Proteomes" id="UP000273443">
    <property type="component" value="Chromosome"/>
</dbReference>
<evidence type="ECO:0000256" key="3">
    <source>
        <dbReference type="ARBA" id="ARBA00023054"/>
    </source>
</evidence>
<dbReference type="InterPro" id="IPR003593">
    <property type="entry name" value="AAA+_ATPase"/>
</dbReference>
<evidence type="ECO:0000313" key="18">
    <source>
        <dbReference type="EMBL" id="SAI86483.1"/>
    </source>
</evidence>
<dbReference type="Gene3D" id="1.10.8.60">
    <property type="match status" value="2"/>
</dbReference>
<dbReference type="PROSITE" id="PS00674">
    <property type="entry name" value="AAA"/>
    <property type="match status" value="2"/>
</dbReference>
<dbReference type="Proteomes" id="UP000033085">
    <property type="component" value="Chromosome"/>
</dbReference>
<evidence type="ECO:0000313" key="10">
    <source>
        <dbReference type="EMBL" id="AZF67541.1"/>
    </source>
</evidence>
<dbReference type="PANTHER" id="PTHR23077">
    <property type="entry name" value="AAA-FAMILY ATPASE"/>
    <property type="match status" value="1"/>
</dbReference>
<dbReference type="PATRIC" id="fig|2287.6.peg.665"/>
<dbReference type="RefSeq" id="WP_009990888.1">
    <property type="nucleotide sequence ID" value="NZ_CP011055.2"/>
</dbReference>
<dbReference type="InterPro" id="IPR003959">
    <property type="entry name" value="ATPase_AAA_core"/>
</dbReference>
<reference evidence="23 24" key="4">
    <citation type="journal article" date="2018" name="Proc. Natl. Acad. Sci. U.S.A.">
        <title>Nonmutational mechanism of inheritance in the Archaeon Sulfolobus solfataricus.</title>
        <authorList>
            <person name="Payne S."/>
            <person name="McCarthy S."/>
            <person name="Johnson T."/>
            <person name="North E."/>
            <person name="Blum P."/>
        </authorList>
    </citation>
    <scope>NUCLEOTIDE SEQUENCE [LARGE SCALE GENOMIC DNA]</scope>
    <source>
        <strain evidence="11 23">SARC-H</strain>
        <strain evidence="12 27">SARC-I</strain>
        <strain evidence="14 28">SARC-N</strain>
        <strain evidence="15 29">SARC-O</strain>
        <strain evidence="16 24">SUL120</strain>
        <strain evidence="10 25">SULG</strain>
        <strain evidence="13 26">SULM</strain>
    </source>
</reference>
<dbReference type="EMBL" id="CP050869">
    <property type="protein sequence ID" value="QPG50036.1"/>
    <property type="molecule type" value="Genomic_DNA"/>
</dbReference>
<evidence type="ECO:0000313" key="19">
    <source>
        <dbReference type="Proteomes" id="UP000033057"/>
    </source>
</evidence>
<evidence type="ECO:0000313" key="21">
    <source>
        <dbReference type="Proteomes" id="UP000033106"/>
    </source>
</evidence>
<protein>
    <submittedName>
        <fullName evidence="9">ATP-binding protein</fullName>
    </submittedName>
    <submittedName>
        <fullName evidence="18">ATPase AAA</fullName>
    </submittedName>
</protein>
<evidence type="ECO:0000313" key="26">
    <source>
        <dbReference type="Proteomes" id="UP000273443"/>
    </source>
</evidence>
<evidence type="ECO:0000313" key="7">
    <source>
        <dbReference type="EMBL" id="AKA73033.1"/>
    </source>
</evidence>
<evidence type="ECO:0000256" key="2">
    <source>
        <dbReference type="ARBA" id="ARBA00022840"/>
    </source>
</evidence>
<dbReference type="EMBL" id="CP011055">
    <property type="protein sequence ID" value="AKA73033.1"/>
    <property type="molecule type" value="Genomic_DNA"/>
</dbReference>
<evidence type="ECO:0000256" key="5">
    <source>
        <dbReference type="SAM" id="Phobius"/>
    </source>
</evidence>
<keyword evidence="5" id="KW-1133">Transmembrane helix</keyword>
<evidence type="ECO:0000313" key="13">
    <source>
        <dbReference type="EMBL" id="AZF75405.1"/>
    </source>
</evidence>
<evidence type="ECO:0000313" key="22">
    <source>
        <dbReference type="Proteomes" id="UP000076770"/>
    </source>
</evidence>
<evidence type="ECO:0000313" key="24">
    <source>
        <dbReference type="Proteomes" id="UP000269431"/>
    </source>
</evidence>
<feature type="domain" description="AAA+ ATPase" evidence="6">
    <location>
        <begin position="91"/>
        <end position="228"/>
    </location>
</feature>
<dbReference type="Pfam" id="PF00004">
    <property type="entry name" value="AAA"/>
    <property type="match status" value="2"/>
</dbReference>
<dbReference type="KEGG" id="ssol:SULB_0641"/>
<reference evidence="19 20" key="1">
    <citation type="journal article" date="2015" name="Genome Announc.">
        <title>Complete Genome Sequence of Sulfolobus solfataricus Strain 98/2 and Evolved Derivatives.</title>
        <authorList>
            <person name="McCarthy S."/>
            <person name="Gradnigo J."/>
            <person name="Johnson T."/>
            <person name="Payne S."/>
            <person name="Lipzen A."/>
            <person name="Martin J."/>
            <person name="Schackwitz W."/>
            <person name="Moriyama E."/>
            <person name="Blum P."/>
        </authorList>
    </citation>
    <scope>NUCLEOTIDE SEQUENCE [LARGE SCALE GENOMIC DNA]</scope>
    <source>
        <strain evidence="19">98/2 SULC</strain>
        <strain evidence="7">SARC-B</strain>
        <strain evidence="8">SARC-C</strain>
        <strain evidence="9 21">SULA</strain>
        <strain evidence="20">SULB</strain>
    </source>
</reference>
<feature type="transmembrane region" description="Helical" evidence="5">
    <location>
        <begin position="20"/>
        <end position="43"/>
    </location>
</feature>
<evidence type="ECO:0000313" key="25">
    <source>
        <dbReference type="Proteomes" id="UP000273194"/>
    </source>
</evidence>
<evidence type="ECO:0000313" key="30">
    <source>
        <dbReference type="Proteomes" id="UP000594632"/>
    </source>
</evidence>
<keyword evidence="2 4" id="KW-0067">ATP-binding</keyword>
<evidence type="ECO:0000313" key="17">
    <source>
        <dbReference type="EMBL" id="QPG50036.1"/>
    </source>
</evidence>
<evidence type="ECO:0000313" key="12">
    <source>
        <dbReference type="EMBL" id="AZF72781.1"/>
    </source>
</evidence>
<dbReference type="PANTHER" id="PTHR23077:SF199">
    <property type="entry name" value="AAA FAMILY ATPASE"/>
    <property type="match status" value="1"/>
</dbReference>
<gene>
    <name evidence="17" type="ORF">HFC64_09565</name>
    <name evidence="18" type="ORF">SSOP1_2929</name>
    <name evidence="9" type="ORF">SULA_0639</name>
    <name evidence="7" type="ORF">SULB_0641</name>
    <name evidence="8" type="ORF">SULC_0639</name>
    <name evidence="10" type="ORF">SULG_03270</name>
    <name evidence="11" type="ORF">SULH_03270</name>
    <name evidence="12" type="ORF">SULI_03270</name>
    <name evidence="13" type="ORF">SULM_03270</name>
    <name evidence="14" type="ORF">SULN_03270</name>
    <name evidence="15" type="ORF">SULO_03280</name>
    <name evidence="16" type="ORF">SULZ_03315</name>
</gene>
<dbReference type="EMBL" id="LT549890">
    <property type="protein sequence ID" value="SAI86483.1"/>
    <property type="molecule type" value="Genomic_DNA"/>
</dbReference>
<reference evidence="9" key="5">
    <citation type="submission" date="2018-10" db="EMBL/GenBank/DDBJ databases">
        <authorList>
            <person name="McCarthy S."/>
            <person name="Gradnigo J."/>
            <person name="Johnson T."/>
            <person name="Payne S."/>
            <person name="Lipzen A."/>
            <person name="Schackwitz W."/>
            <person name="Martin J."/>
            <person name="Moriyama E."/>
            <person name="Blum P."/>
        </authorList>
    </citation>
    <scope>NUCLEOTIDE SEQUENCE</scope>
    <source>
        <strain evidence="7">SARC-B</strain>
        <strain evidence="8">SARC-C</strain>
        <strain evidence="9">SULA</strain>
    </source>
</reference>
<dbReference type="Proteomes" id="UP000594632">
    <property type="component" value="Chromosome"/>
</dbReference>
<keyword evidence="1 4" id="KW-0547">Nucleotide-binding</keyword>
<accession>A0A0E3K028</accession>
<dbReference type="EMBL" id="CP033239">
    <property type="protein sequence ID" value="AZF78014.1"/>
    <property type="molecule type" value="Genomic_DNA"/>
</dbReference>
<dbReference type="EMBL" id="CP033240">
    <property type="protein sequence ID" value="AZF80618.1"/>
    <property type="molecule type" value="Genomic_DNA"/>
</dbReference>
<dbReference type="EMBL" id="CP011057">
    <property type="protein sequence ID" value="AKA78423.1"/>
    <property type="molecule type" value="Genomic_DNA"/>
</dbReference>
<evidence type="ECO:0000313" key="8">
    <source>
        <dbReference type="EMBL" id="AKA75731.1"/>
    </source>
</evidence>
<dbReference type="InterPro" id="IPR003960">
    <property type="entry name" value="ATPase_AAA_CS"/>
</dbReference>
<sequence length="585" mass="66978">MATVTSNNSTIGLGLSSNTLQLIIEVILTILFFLVPLIFWIYFSRRMMIGNTTKSRKPKIHIPNIRWDEVYDLKDVKMRLEEIAKIVQEGRAYGVILFGPPGTGKTTIAKALANKLGWAYFELRPSKILSKWYGESELLLDSFFDQVEINTPAVVFIDELDSLAMSRQSDLHEVTHRLVNIMLMRLQDLHDKNLRVIIIGATNVPQEIDEAFLRPGRFDEVIYVALPDEKSREEIWKGYIKREDIDYSLLAKKSERFSPADIKNVADKVISKNNSLKTEDFLREIENYKPSIQLSTIIKFENIARKYERSKLIIKTYGIPNISWNDLGDLEEVKRIIRESIVLPITNKEFAEKLGIYPVKGILLYGPPGTGKTSIAKALANDLRFNFIELSGEEVSGAGPLDAPKIIAEKFYIALDNAPAIIFIDEIDMIARNRMTNEWRNALTELLRQMDGLREIHNVIVVGATNRPWDLDPAILRAGRFDKIIYVPPPDKDGREKILQVLIKDLIINRNIISKVAELTENYTPADLKLVVEEVKRNLLKEASISGNLRTEVKLEDFMDVLKRVKASLDRQTLIMYEKFGFERR</sequence>
<evidence type="ECO:0000259" key="6">
    <source>
        <dbReference type="SMART" id="SM00382"/>
    </source>
</evidence>
<dbReference type="OrthoDB" id="36037at2157"/>
<evidence type="ECO:0000313" key="16">
    <source>
        <dbReference type="EMBL" id="AZF83226.1"/>
    </source>
</evidence>
<evidence type="ECO:0000313" key="20">
    <source>
        <dbReference type="Proteomes" id="UP000033085"/>
    </source>
</evidence>
<reference evidence="17 30" key="6">
    <citation type="journal article" date="2020" name="Nat. Commun.">
        <title>The structures of two archaeal type IV pili illuminate evolutionary relationships.</title>
        <authorList>
            <person name="Wang F."/>
            <person name="Baquero D.P."/>
            <person name="Su Z."/>
            <person name="Beltran L.C."/>
            <person name="Prangishvili D."/>
            <person name="Krupovic M."/>
            <person name="Egelman E.H."/>
        </authorList>
    </citation>
    <scope>NUCLEOTIDE SEQUENCE [LARGE SCALE GENOMIC DNA]</scope>
    <source>
        <strain evidence="17 30">POZ149</strain>
    </source>
</reference>
<dbReference type="SUPFAM" id="SSF52540">
    <property type="entry name" value="P-loop containing nucleoside triphosphate hydrolases"/>
    <property type="match status" value="2"/>
</dbReference>
<evidence type="ECO:0000313" key="14">
    <source>
        <dbReference type="EMBL" id="AZF78014.1"/>
    </source>
</evidence>
<evidence type="ECO:0000256" key="4">
    <source>
        <dbReference type="RuleBase" id="RU003651"/>
    </source>
</evidence>
<dbReference type="OMA" id="NMSHCNF"/>
<dbReference type="EMBL" id="CP011056">
    <property type="protein sequence ID" value="AKA75731.1"/>
    <property type="molecule type" value="Genomic_DNA"/>
</dbReference>
<dbReference type="SMART" id="SM00382">
    <property type="entry name" value="AAA"/>
    <property type="match status" value="2"/>
</dbReference>
<dbReference type="FunFam" id="3.40.50.300:FF:003724">
    <property type="entry name" value="AAA family ATPase"/>
    <property type="match status" value="1"/>
</dbReference>
<reference evidence="22" key="2">
    <citation type="submission" date="2016-04" db="EMBL/GenBank/DDBJ databases">
        <authorList>
            <person name="Shah S.A."/>
            <person name="Garrett R.A."/>
        </authorList>
    </citation>
    <scope>NUCLEOTIDE SEQUENCE [LARGE SCALE GENOMIC DNA]</scope>
    <source>
        <strain evidence="22">ATCC 35091 / DSM 1616 / JCM 8930 / NBRC 15331 / P1</strain>
    </source>
</reference>
<evidence type="ECO:0000313" key="9">
    <source>
        <dbReference type="EMBL" id="AKA78423.1"/>
    </source>
</evidence>
<dbReference type="FunFam" id="3.40.50.300:FF:001025">
    <property type="entry name" value="ATPase family, AAA domain-containing 2B"/>
    <property type="match status" value="1"/>
</dbReference>
<dbReference type="GeneID" id="44128579"/>
<dbReference type="GO" id="GO:0005524">
    <property type="term" value="F:ATP binding"/>
    <property type="evidence" value="ECO:0007669"/>
    <property type="project" value="UniProtKB-KW"/>
</dbReference>
<evidence type="ECO:0000256" key="1">
    <source>
        <dbReference type="ARBA" id="ARBA00022741"/>
    </source>
</evidence>
<comment type="similarity">
    <text evidence="4">Belongs to the AAA ATPase family.</text>
</comment>
<dbReference type="Proteomes" id="UP000267993">
    <property type="component" value="Chromosome"/>
</dbReference>
<dbReference type="Proteomes" id="UP000033106">
    <property type="component" value="Chromosome"/>
</dbReference>
<dbReference type="EMBL" id="CP033235">
    <property type="protein sequence ID" value="AZF67541.1"/>
    <property type="molecule type" value="Genomic_DNA"/>
</dbReference>
<dbReference type="Proteomes" id="UP000278715">
    <property type="component" value="Chromosome"/>
</dbReference>
<dbReference type="InterPro" id="IPR027417">
    <property type="entry name" value="P-loop_NTPase"/>
</dbReference>
<evidence type="ECO:0000313" key="27">
    <source>
        <dbReference type="Proteomes" id="UP000275843"/>
    </source>
</evidence>
<dbReference type="EMBL" id="CP033238">
    <property type="protein sequence ID" value="AZF75405.1"/>
    <property type="molecule type" value="Genomic_DNA"/>
</dbReference>
<dbReference type="GO" id="GO:0016887">
    <property type="term" value="F:ATP hydrolysis activity"/>
    <property type="evidence" value="ECO:0007669"/>
    <property type="project" value="InterPro"/>
</dbReference>
<evidence type="ECO:0000313" key="28">
    <source>
        <dbReference type="Proteomes" id="UP000278715"/>
    </source>
</evidence>
<feature type="domain" description="AAA+ ATPase" evidence="6">
    <location>
        <begin position="358"/>
        <end position="491"/>
    </location>
</feature>
<proteinExistence type="inferred from homology"/>
<dbReference type="EMBL" id="CP033236">
    <property type="protein sequence ID" value="AZF70161.1"/>
    <property type="molecule type" value="Genomic_DNA"/>
</dbReference>
<dbReference type="Gene3D" id="3.40.50.300">
    <property type="entry name" value="P-loop containing nucleotide triphosphate hydrolases"/>
    <property type="match status" value="2"/>
</dbReference>
<dbReference type="Proteomes" id="UP000273194">
    <property type="component" value="Chromosome"/>
</dbReference>
<dbReference type="GeneID" id="1452860"/>
<evidence type="ECO:0000313" key="29">
    <source>
        <dbReference type="Proteomes" id="UP000282269"/>
    </source>
</evidence>
<evidence type="ECO:0000313" key="23">
    <source>
        <dbReference type="Proteomes" id="UP000267993"/>
    </source>
</evidence>
<keyword evidence="5" id="KW-0472">Membrane</keyword>
<keyword evidence="5" id="KW-0812">Transmembrane</keyword>
<reference evidence="18" key="3">
    <citation type="submission" date="2016-04" db="EMBL/GenBank/DDBJ databases">
        <authorList>
            <person name="Evans L.H."/>
            <person name="Alamgir A."/>
            <person name="Owens N."/>
            <person name="Weber N.D."/>
            <person name="Virtaneva K."/>
            <person name="Barbian K."/>
            <person name="Babar A."/>
            <person name="Rosenke K."/>
        </authorList>
    </citation>
    <scope>NUCLEOTIDE SEQUENCE</scope>
    <source>
        <strain evidence="18">P1</strain>
    </source>
</reference>
<keyword evidence="3" id="KW-0175">Coiled coil</keyword>
<dbReference type="InterPro" id="IPR050168">
    <property type="entry name" value="AAA_ATPase_domain"/>
</dbReference>
<evidence type="ECO:0000313" key="11">
    <source>
        <dbReference type="EMBL" id="AZF70161.1"/>
    </source>
</evidence>
<organism evidence="9 21">
    <name type="scientific">Saccharolobus solfataricus</name>
    <name type="common">Sulfolobus solfataricus</name>
    <dbReference type="NCBI Taxonomy" id="2287"/>
    <lineage>
        <taxon>Archaea</taxon>
        <taxon>Thermoproteota</taxon>
        <taxon>Thermoprotei</taxon>
        <taxon>Sulfolobales</taxon>
        <taxon>Sulfolobaceae</taxon>
        <taxon>Saccharolobus</taxon>
    </lineage>
</organism>